<protein>
    <submittedName>
        <fullName evidence="2">Uncharacterized protein</fullName>
    </submittedName>
</protein>
<reference evidence="2" key="1">
    <citation type="submission" date="2017-04" db="EMBL/GenBank/DDBJ databases">
        <title>Population genomics of picophytoplankton unveils novel chromosome hypervariability.</title>
        <authorList>
            <consortium name="DOE Joint Genome Institute"/>
            <person name="Blanc-Mathieu R."/>
            <person name="Krasovec M."/>
            <person name="Hebrard M."/>
            <person name="Yau S."/>
            <person name="Desgranges E."/>
            <person name="Martin J."/>
            <person name="Schackwitz W."/>
            <person name="Kuo A."/>
            <person name="Salin G."/>
            <person name="Donnadieu C."/>
            <person name="Desdevises Y."/>
            <person name="Sanchez-Ferandin S."/>
            <person name="Moreau H."/>
            <person name="Rivals E."/>
            <person name="Grigoriev I.V."/>
            <person name="Grimsley N."/>
            <person name="Eyre-Walker A."/>
            <person name="Piganeau G."/>
        </authorList>
    </citation>
    <scope>NUCLEOTIDE SEQUENCE [LARGE SCALE GENOMIC DNA]</scope>
    <source>
        <strain evidence="2">RCC 1115</strain>
    </source>
</reference>
<name>A0A1Y5HYK9_OSTTA</name>
<dbReference type="EMBL" id="KZ155838">
    <property type="protein sequence ID" value="OUS42338.1"/>
    <property type="molecule type" value="Genomic_DNA"/>
</dbReference>
<gene>
    <name evidence="2" type="ORF">BE221DRAFT_186997</name>
</gene>
<evidence type="ECO:0000256" key="1">
    <source>
        <dbReference type="SAM" id="MobiDB-lite"/>
    </source>
</evidence>
<dbReference type="AlphaFoldDB" id="A0A1Y5HYK9"/>
<proteinExistence type="predicted"/>
<sequence length="112" mass="12447">MLTAIRTDDREKMVVLSYASPSGDRPRRARDDAEDTGRALRIKFTNAGLVDKENVDPATAMTARKPFATPVREKCTPSRPPLADITPKYVTPVRRETKNVEAQVEFETSANA</sequence>
<feature type="region of interest" description="Disordered" evidence="1">
    <location>
        <begin position="63"/>
        <end position="86"/>
    </location>
</feature>
<dbReference type="Proteomes" id="UP000195557">
    <property type="component" value="Unassembled WGS sequence"/>
</dbReference>
<organism evidence="2">
    <name type="scientific">Ostreococcus tauri</name>
    <name type="common">Marine green alga</name>
    <dbReference type="NCBI Taxonomy" id="70448"/>
    <lineage>
        <taxon>Eukaryota</taxon>
        <taxon>Viridiplantae</taxon>
        <taxon>Chlorophyta</taxon>
        <taxon>Mamiellophyceae</taxon>
        <taxon>Mamiellales</taxon>
        <taxon>Bathycoccaceae</taxon>
        <taxon>Ostreococcus</taxon>
    </lineage>
</organism>
<evidence type="ECO:0000313" key="2">
    <source>
        <dbReference type="EMBL" id="OUS42338.1"/>
    </source>
</evidence>
<accession>A0A1Y5HYK9</accession>